<feature type="compositionally biased region" description="Polar residues" evidence="2">
    <location>
        <begin position="851"/>
        <end position="868"/>
    </location>
</feature>
<name>A0A556V5V2_BAGYA</name>
<evidence type="ECO:0000256" key="3">
    <source>
        <dbReference type="SAM" id="Phobius"/>
    </source>
</evidence>
<dbReference type="PANTHER" id="PTHR15154">
    <property type="entry name" value="HAMARTIN"/>
    <property type="match status" value="1"/>
</dbReference>
<dbReference type="Pfam" id="PF04388">
    <property type="entry name" value="Hamartin"/>
    <property type="match status" value="2"/>
</dbReference>
<feature type="region of interest" description="Disordered" evidence="2">
    <location>
        <begin position="517"/>
        <end position="547"/>
    </location>
</feature>
<dbReference type="AlphaFoldDB" id="A0A556V5V2"/>
<keyword evidence="3" id="KW-0472">Membrane</keyword>
<feature type="transmembrane region" description="Helical" evidence="3">
    <location>
        <begin position="127"/>
        <end position="144"/>
    </location>
</feature>
<protein>
    <submittedName>
        <fullName evidence="4">Hamartin</fullName>
    </submittedName>
</protein>
<dbReference type="GO" id="GO:0008285">
    <property type="term" value="P:negative regulation of cell population proliferation"/>
    <property type="evidence" value="ECO:0007669"/>
    <property type="project" value="TreeGrafter"/>
</dbReference>
<gene>
    <name evidence="4" type="ORF">Baya_13387</name>
</gene>
<feature type="region of interest" description="Disordered" evidence="2">
    <location>
        <begin position="241"/>
        <end position="262"/>
    </location>
</feature>
<feature type="coiled-coil region" evidence="1">
    <location>
        <begin position="587"/>
        <end position="681"/>
    </location>
</feature>
<evidence type="ECO:0000256" key="1">
    <source>
        <dbReference type="SAM" id="Coils"/>
    </source>
</evidence>
<organism evidence="4 5">
    <name type="scientific">Bagarius yarrelli</name>
    <name type="common">Goonch</name>
    <name type="synonym">Bagrus yarrelli</name>
    <dbReference type="NCBI Taxonomy" id="175774"/>
    <lineage>
        <taxon>Eukaryota</taxon>
        <taxon>Metazoa</taxon>
        <taxon>Chordata</taxon>
        <taxon>Craniata</taxon>
        <taxon>Vertebrata</taxon>
        <taxon>Euteleostomi</taxon>
        <taxon>Actinopterygii</taxon>
        <taxon>Neopterygii</taxon>
        <taxon>Teleostei</taxon>
        <taxon>Ostariophysi</taxon>
        <taxon>Siluriformes</taxon>
        <taxon>Sisoridae</taxon>
        <taxon>Sisorinae</taxon>
        <taxon>Bagarius</taxon>
    </lineage>
</organism>
<dbReference type="GO" id="GO:0032007">
    <property type="term" value="P:negative regulation of TOR signaling"/>
    <property type="evidence" value="ECO:0007669"/>
    <property type="project" value="TreeGrafter"/>
</dbReference>
<dbReference type="InterPro" id="IPR007483">
    <property type="entry name" value="Hamartin"/>
</dbReference>
<feature type="region of interest" description="Disordered" evidence="2">
    <location>
        <begin position="840"/>
        <end position="869"/>
    </location>
</feature>
<keyword evidence="5" id="KW-1185">Reference proteome</keyword>
<dbReference type="EMBL" id="VCAZ01000129">
    <property type="protein sequence ID" value="TSV94908.1"/>
    <property type="molecule type" value="Genomic_DNA"/>
</dbReference>
<dbReference type="Proteomes" id="UP000319801">
    <property type="component" value="Unassembled WGS sequence"/>
</dbReference>
<proteinExistence type="predicted"/>
<dbReference type="GO" id="GO:0033596">
    <property type="term" value="C:TSC1-TSC2 complex"/>
    <property type="evidence" value="ECO:0007669"/>
    <property type="project" value="TreeGrafter"/>
</dbReference>
<reference evidence="4 5" key="1">
    <citation type="journal article" date="2019" name="Genome Biol. Evol.">
        <title>Whole-Genome Sequencing of the Giant Devil Catfish, Bagarius yarrelli.</title>
        <authorList>
            <person name="Jiang W."/>
            <person name="Lv Y."/>
            <person name="Cheng L."/>
            <person name="Yang K."/>
            <person name="Chao B."/>
            <person name="Wang X."/>
            <person name="Li Y."/>
            <person name="Pan X."/>
            <person name="You X."/>
            <person name="Zhang Y."/>
            <person name="Yang J."/>
            <person name="Li J."/>
            <person name="Zhang X."/>
            <person name="Liu S."/>
            <person name="Sun C."/>
            <person name="Yang J."/>
            <person name="Shi Q."/>
        </authorList>
    </citation>
    <scope>NUCLEOTIDE SEQUENCE [LARGE SCALE GENOMIC DNA]</scope>
    <source>
        <strain evidence="4">JWS20170419001</strain>
        <tissue evidence="4">Muscle</tissue>
    </source>
</reference>
<keyword evidence="1" id="KW-0175">Coiled coil</keyword>
<keyword evidence="3" id="KW-0812">Transmembrane</keyword>
<dbReference type="OrthoDB" id="6022054at2759"/>
<keyword evidence="3" id="KW-1133">Transmembrane helix</keyword>
<evidence type="ECO:0000313" key="5">
    <source>
        <dbReference type="Proteomes" id="UP000319801"/>
    </source>
</evidence>
<sequence length="1003" mass="112582">MAKEQPNVFDLLPLLESTDLHELEQVRGVLQESLSADKGSVLLNGLVDYYLDTGSPQAVDLLSSIREPHDKHLLDKMNECMAKPSSRLPTLNLLGHVVRKQPSWIHKIARFPLITSLLKCLKTESDVVVLITGVLVLVILLPMLQQTSKQLLFEFFDIFGRLAAWNQRNPGHAQGAYAVHLHASVYSFFHRLYGMYPCNFVSYLRAHYSMKENVDTFEEVVKPCEQGLEVTSSGMKEVMWSPSSTCGMSTPPNSRGMSPTTVSDLPHSASHFLDRVPSTPVDGKWTPSVSSSFPLLSGEPEHTAPPTSITLSLPKTSQEIKKGNTTAISDKGTDEELSPFSLNELSNFVKRTEREKEEDAITAELLTLTHEKLDQLPAPATDTSFCSTTDTPLSLNPSLYTLPHNLASTPDRVVNATKSAEQQASWVTWPCFTPIENSLSPSAVEDASLELFKGSFPYEHLFDLALPKLASLYVEKKTAECQYKGCKEEVGDLTATSPLEVLDRLIQQGHDLHEKVLKRSSSPNPSAESHLGGKHHSTKGKGSGFPDEPTLLRSQLLLLHNLLLYERHKREQHALRNRRLLRRVINATALEEQNNSMKAQLRLQEVEIQTLRTSLQGEQERSKLMQQEGEAQVQQLQSQLQKLQRERNDYSTQTQELRSDLQESKKRMSEMEAELQRANNKVCNTGHLLSQLTIKLNNSESLEQQVAFLNKQLLLLGEANKLSVQEVQRLGPDSHREQKMLQVCSTRETERLRQSSIQQNQRLEAAQQRINDLETQLTKKEHLILEQKKLLENVKNQAKGQLQASENRYLAQKHVTQVLQSEMLHLYSQLELANISTNAPAGGAAEPGSPQIQRPCSSNTFPSAQNSESLKREETSYVCVNGELSPLTPGSPLASALINGSQEEDLSVLSCNSPLAKSFLGIHNQELLKKTKSPCEEAHTHRLQDQSSEPAEKCTELTESQRLAEEADLPPVERHRSRAYNIQRRRQQDLHIMDYNEAQQEKT</sequence>
<feature type="region of interest" description="Disordered" evidence="2">
    <location>
        <begin position="959"/>
        <end position="1003"/>
    </location>
</feature>
<evidence type="ECO:0000256" key="2">
    <source>
        <dbReference type="SAM" id="MobiDB-lite"/>
    </source>
</evidence>
<comment type="caution">
    <text evidence="4">The sequence shown here is derived from an EMBL/GenBank/DDBJ whole genome shotgun (WGS) entry which is preliminary data.</text>
</comment>
<feature type="coiled-coil region" evidence="1">
    <location>
        <begin position="756"/>
        <end position="808"/>
    </location>
</feature>
<dbReference type="GO" id="GO:0051726">
    <property type="term" value="P:regulation of cell cycle"/>
    <property type="evidence" value="ECO:0007669"/>
    <property type="project" value="TreeGrafter"/>
</dbReference>
<feature type="compositionally biased region" description="Low complexity" evidence="2">
    <location>
        <begin position="840"/>
        <end position="850"/>
    </location>
</feature>
<dbReference type="PANTHER" id="PTHR15154:SF2">
    <property type="entry name" value="HAMARTIN"/>
    <property type="match status" value="1"/>
</dbReference>
<feature type="compositionally biased region" description="Basic and acidic residues" evidence="2">
    <location>
        <begin position="986"/>
        <end position="1003"/>
    </location>
</feature>
<evidence type="ECO:0000313" key="4">
    <source>
        <dbReference type="EMBL" id="TSV94908.1"/>
    </source>
</evidence>
<accession>A0A556V5V2</accession>